<feature type="region of interest" description="Disordered" evidence="1">
    <location>
        <begin position="229"/>
        <end position="249"/>
    </location>
</feature>
<name>A0A2K0UPL9_GIBNY</name>
<feature type="compositionally biased region" description="Polar residues" evidence="1">
    <location>
        <begin position="52"/>
        <end position="65"/>
    </location>
</feature>
<dbReference type="AlphaFoldDB" id="A0A2K0UPL9"/>
<dbReference type="Proteomes" id="UP000236664">
    <property type="component" value="Unassembled WGS sequence"/>
</dbReference>
<dbReference type="EMBL" id="MTQA01000417">
    <property type="protein sequence ID" value="PNP59708.1"/>
    <property type="molecule type" value="Genomic_DNA"/>
</dbReference>
<evidence type="ECO:0000313" key="2">
    <source>
        <dbReference type="EMBL" id="PNP59708.1"/>
    </source>
</evidence>
<feature type="compositionally biased region" description="Polar residues" evidence="1">
    <location>
        <begin position="1"/>
        <end position="34"/>
    </location>
</feature>
<organism evidence="2 3">
    <name type="scientific">Gibberella nygamai</name>
    <name type="common">Bean root rot disease fungus</name>
    <name type="synonym">Fusarium nygamai</name>
    <dbReference type="NCBI Taxonomy" id="42673"/>
    <lineage>
        <taxon>Eukaryota</taxon>
        <taxon>Fungi</taxon>
        <taxon>Dikarya</taxon>
        <taxon>Ascomycota</taxon>
        <taxon>Pezizomycotina</taxon>
        <taxon>Sordariomycetes</taxon>
        <taxon>Hypocreomycetidae</taxon>
        <taxon>Hypocreales</taxon>
        <taxon>Nectriaceae</taxon>
        <taxon>Fusarium</taxon>
        <taxon>Fusarium fujikuroi species complex</taxon>
    </lineage>
</organism>
<keyword evidence="3" id="KW-1185">Reference proteome</keyword>
<gene>
    <name evidence="2" type="ORF">FNYG_14839</name>
</gene>
<reference evidence="2 3" key="1">
    <citation type="submission" date="2017-06" db="EMBL/GenBank/DDBJ databases">
        <title>Genome of Fusarium nygamai isolate CS10214.</title>
        <authorList>
            <person name="Gardiner D.M."/>
            <person name="Obanor F."/>
            <person name="Kazan K."/>
        </authorList>
    </citation>
    <scope>NUCLEOTIDE SEQUENCE [LARGE SCALE GENOMIC DNA]</scope>
    <source>
        <strain evidence="2 3">CS10214</strain>
    </source>
</reference>
<evidence type="ECO:0000256" key="1">
    <source>
        <dbReference type="SAM" id="MobiDB-lite"/>
    </source>
</evidence>
<comment type="caution">
    <text evidence="2">The sequence shown here is derived from an EMBL/GenBank/DDBJ whole genome shotgun (WGS) entry which is preliminary data.</text>
</comment>
<accession>A0A2K0UPL9</accession>
<dbReference type="OrthoDB" id="4789692at2759"/>
<evidence type="ECO:0000313" key="3">
    <source>
        <dbReference type="Proteomes" id="UP000236664"/>
    </source>
</evidence>
<feature type="region of interest" description="Disordered" evidence="1">
    <location>
        <begin position="1"/>
        <end position="132"/>
    </location>
</feature>
<proteinExistence type="predicted"/>
<sequence length="249" mass="27493">MISESQSPSHRTSSLSSITQGKQPDTSNTPSLSRQNEDPFDDDIFLPIDNMSDPSSSAAPSTNFNDAAGPSSRRLIKRAKLAPVEDMTEGPLASFEDEPESLHFPSLSVQHQRRDVDGPTQDNLDTEEEENMDTKPSIMIVYIATSPYADLQNEGEHFAVNIYTSGKRTCSEAIEPFDAELWGSIEKWLGTGLCTCSGAKEFAKKKGKEREEAESQMDKDLVLVYHLSRRQNSSTPKSIPVSRAKLPPL</sequence>
<protein>
    <submittedName>
        <fullName evidence="2">Uncharacterized protein</fullName>
    </submittedName>
</protein>